<proteinExistence type="predicted"/>
<keyword evidence="1" id="KW-1133">Transmembrane helix</keyword>
<gene>
    <name evidence="2" type="ORF">L873DRAFT_68325</name>
</gene>
<keyword evidence="1" id="KW-0812">Transmembrane</keyword>
<dbReference type="EMBL" id="ML120455">
    <property type="protein sequence ID" value="RPA93288.1"/>
    <property type="molecule type" value="Genomic_DNA"/>
</dbReference>
<name>A0A3N4J8E2_9PEZI</name>
<protein>
    <submittedName>
        <fullName evidence="2">Uncharacterized protein</fullName>
    </submittedName>
</protein>
<evidence type="ECO:0000256" key="1">
    <source>
        <dbReference type="SAM" id="Phobius"/>
    </source>
</evidence>
<organism evidence="2 3">
    <name type="scientific">Choiromyces venosus 120613-1</name>
    <dbReference type="NCBI Taxonomy" id="1336337"/>
    <lineage>
        <taxon>Eukaryota</taxon>
        <taxon>Fungi</taxon>
        <taxon>Dikarya</taxon>
        <taxon>Ascomycota</taxon>
        <taxon>Pezizomycotina</taxon>
        <taxon>Pezizomycetes</taxon>
        <taxon>Pezizales</taxon>
        <taxon>Tuberaceae</taxon>
        <taxon>Choiromyces</taxon>
    </lineage>
</organism>
<reference evidence="2 3" key="1">
    <citation type="journal article" date="2018" name="Nat. Ecol. Evol.">
        <title>Pezizomycetes genomes reveal the molecular basis of ectomycorrhizal truffle lifestyle.</title>
        <authorList>
            <person name="Murat C."/>
            <person name="Payen T."/>
            <person name="Noel B."/>
            <person name="Kuo A."/>
            <person name="Morin E."/>
            <person name="Chen J."/>
            <person name="Kohler A."/>
            <person name="Krizsan K."/>
            <person name="Balestrini R."/>
            <person name="Da Silva C."/>
            <person name="Montanini B."/>
            <person name="Hainaut M."/>
            <person name="Levati E."/>
            <person name="Barry K.W."/>
            <person name="Belfiori B."/>
            <person name="Cichocki N."/>
            <person name="Clum A."/>
            <person name="Dockter R.B."/>
            <person name="Fauchery L."/>
            <person name="Guy J."/>
            <person name="Iotti M."/>
            <person name="Le Tacon F."/>
            <person name="Lindquist E.A."/>
            <person name="Lipzen A."/>
            <person name="Malagnac F."/>
            <person name="Mello A."/>
            <person name="Molinier V."/>
            <person name="Miyauchi S."/>
            <person name="Poulain J."/>
            <person name="Riccioni C."/>
            <person name="Rubini A."/>
            <person name="Sitrit Y."/>
            <person name="Splivallo R."/>
            <person name="Traeger S."/>
            <person name="Wang M."/>
            <person name="Zifcakova L."/>
            <person name="Wipf D."/>
            <person name="Zambonelli A."/>
            <person name="Paolocci F."/>
            <person name="Nowrousian M."/>
            <person name="Ottonello S."/>
            <person name="Baldrian P."/>
            <person name="Spatafora J.W."/>
            <person name="Henrissat B."/>
            <person name="Nagy L.G."/>
            <person name="Aury J.M."/>
            <person name="Wincker P."/>
            <person name="Grigoriev I.V."/>
            <person name="Bonfante P."/>
            <person name="Martin F.M."/>
        </authorList>
    </citation>
    <scope>NUCLEOTIDE SEQUENCE [LARGE SCALE GENOMIC DNA]</scope>
    <source>
        <strain evidence="2 3">120613-1</strain>
    </source>
</reference>
<evidence type="ECO:0000313" key="2">
    <source>
        <dbReference type="EMBL" id="RPA93288.1"/>
    </source>
</evidence>
<evidence type="ECO:0000313" key="3">
    <source>
        <dbReference type="Proteomes" id="UP000276215"/>
    </source>
</evidence>
<sequence length="83" mass="9613">MNFTAIIAKKFKNLFICLKYVISFLEIFCFNYYRVVRGFLCCSPKMPAKTGLFVCKRYIATDLTNFKCPPSGMVAIKKFSKMI</sequence>
<accession>A0A3N4J8E2</accession>
<feature type="transmembrane region" description="Helical" evidence="1">
    <location>
        <begin position="12"/>
        <end position="33"/>
    </location>
</feature>
<keyword evidence="3" id="KW-1185">Reference proteome</keyword>
<dbReference type="AlphaFoldDB" id="A0A3N4J8E2"/>
<dbReference type="Proteomes" id="UP000276215">
    <property type="component" value="Unassembled WGS sequence"/>
</dbReference>
<keyword evidence="1" id="KW-0472">Membrane</keyword>